<evidence type="ECO:0008006" key="3">
    <source>
        <dbReference type="Google" id="ProtNLM"/>
    </source>
</evidence>
<comment type="caution">
    <text evidence="1">The sequence shown here is derived from an EMBL/GenBank/DDBJ whole genome shotgun (WGS) entry which is preliminary data.</text>
</comment>
<evidence type="ECO:0000313" key="2">
    <source>
        <dbReference type="Proteomes" id="UP001560045"/>
    </source>
</evidence>
<gene>
    <name evidence="1" type="ORF">ABQ292_07400</name>
</gene>
<dbReference type="Proteomes" id="UP001560045">
    <property type="component" value="Unassembled WGS sequence"/>
</dbReference>
<proteinExistence type="predicted"/>
<organism evidence="1 2">
    <name type="scientific">Geodermatophilus maliterrae</name>
    <dbReference type="NCBI Taxonomy" id="3162531"/>
    <lineage>
        <taxon>Bacteria</taxon>
        <taxon>Bacillati</taxon>
        <taxon>Actinomycetota</taxon>
        <taxon>Actinomycetes</taxon>
        <taxon>Geodermatophilales</taxon>
        <taxon>Geodermatophilaceae</taxon>
        <taxon>Geodermatophilus</taxon>
    </lineage>
</organism>
<keyword evidence="2" id="KW-1185">Reference proteome</keyword>
<name>A0ABV3XCA4_9ACTN</name>
<accession>A0ABV3XCA4</accession>
<dbReference type="EMBL" id="JBFNXQ010000016">
    <property type="protein sequence ID" value="MEX5718195.1"/>
    <property type="molecule type" value="Genomic_DNA"/>
</dbReference>
<dbReference type="RefSeq" id="WP_369204803.1">
    <property type="nucleotide sequence ID" value="NZ_JBFNXQ010000016.1"/>
</dbReference>
<reference evidence="1 2" key="1">
    <citation type="submission" date="2024-06" db="EMBL/GenBank/DDBJ databases">
        <title>Draft genome sequence of Geodermatophilus badlandi, a novel member of the Geodermatophilaceae isolated from badland sedimentary rocks in the Red desert, Wyoming, USA.</title>
        <authorList>
            <person name="Ben Tekaya S."/>
            <person name="Nouioui I."/>
            <person name="Flores G.M."/>
            <person name="Shaal M.N."/>
            <person name="Bredoire F."/>
            <person name="Basile F."/>
            <person name="Van Diepen L."/>
            <person name="Ward N.L."/>
        </authorList>
    </citation>
    <scope>NUCLEOTIDE SEQUENCE [LARGE SCALE GENOMIC DNA]</scope>
    <source>
        <strain evidence="1 2">WL48A</strain>
    </source>
</reference>
<protein>
    <recommendedName>
        <fullName evidence="3">Antirestriction protein (ArdA)</fullName>
    </recommendedName>
</protein>
<evidence type="ECO:0000313" key="1">
    <source>
        <dbReference type="EMBL" id="MEX5718195.1"/>
    </source>
</evidence>
<sequence length="108" mass="12669">MSETHHEQDELADAWAVFQLWTGGRDANLFRRSYLGHYQSRDHFGQELLARLGADGRIQRLPDWLQAYVRFDGEAVVRDFEQAGHFYLYDAPRQAGTFVFDAYERPED</sequence>